<proteinExistence type="predicted"/>
<dbReference type="AlphaFoldDB" id="A0A917GKZ3"/>
<comment type="caution">
    <text evidence="2">The sequence shown here is derived from an EMBL/GenBank/DDBJ whole genome shotgun (WGS) entry which is preliminary data.</text>
</comment>
<keyword evidence="1" id="KW-0732">Signal</keyword>
<evidence type="ECO:0000313" key="2">
    <source>
        <dbReference type="EMBL" id="GGG49329.1"/>
    </source>
</evidence>
<name>A0A917GKZ3_9FLAO</name>
<dbReference type="RefSeq" id="WP_188464489.1">
    <property type="nucleotide sequence ID" value="NZ_BMFQ01000002.1"/>
</dbReference>
<dbReference type="Proteomes" id="UP000625976">
    <property type="component" value="Unassembled WGS sequence"/>
</dbReference>
<organism evidence="2 3">
    <name type="scientific">Bizionia arctica</name>
    <dbReference type="NCBI Taxonomy" id="1495645"/>
    <lineage>
        <taxon>Bacteria</taxon>
        <taxon>Pseudomonadati</taxon>
        <taxon>Bacteroidota</taxon>
        <taxon>Flavobacteriia</taxon>
        <taxon>Flavobacteriales</taxon>
        <taxon>Flavobacteriaceae</taxon>
        <taxon>Bizionia</taxon>
    </lineage>
</organism>
<keyword evidence="3" id="KW-1185">Reference proteome</keyword>
<reference evidence="2" key="2">
    <citation type="submission" date="2020-09" db="EMBL/GenBank/DDBJ databases">
        <authorList>
            <person name="Sun Q."/>
            <person name="Zhou Y."/>
        </authorList>
    </citation>
    <scope>NUCLEOTIDE SEQUENCE</scope>
    <source>
        <strain evidence="2">CGMCC 1.12751</strain>
    </source>
</reference>
<feature type="chain" id="PRO_5037645935" evidence="1">
    <location>
        <begin position="20"/>
        <end position="109"/>
    </location>
</feature>
<reference evidence="2" key="1">
    <citation type="journal article" date="2014" name="Int. J. Syst. Evol. Microbiol.">
        <title>Complete genome sequence of Corynebacterium casei LMG S-19264T (=DSM 44701T), isolated from a smear-ripened cheese.</title>
        <authorList>
            <consortium name="US DOE Joint Genome Institute (JGI-PGF)"/>
            <person name="Walter F."/>
            <person name="Albersmeier A."/>
            <person name="Kalinowski J."/>
            <person name="Ruckert C."/>
        </authorList>
    </citation>
    <scope>NUCLEOTIDE SEQUENCE</scope>
    <source>
        <strain evidence="2">CGMCC 1.12751</strain>
    </source>
</reference>
<accession>A0A917GKZ3</accession>
<evidence type="ECO:0000256" key="1">
    <source>
        <dbReference type="SAM" id="SignalP"/>
    </source>
</evidence>
<gene>
    <name evidence="2" type="ORF">GCM10010976_20780</name>
</gene>
<sequence length="109" mass="12389">MKKFLILLILLGTSSMISAQETAKNADKVIHATYDGYDGDGFYFINQKDNQKMLFVRISPPVLKKFDLMDDTSIGKLFEVSYDLEKVGNSEQPVIINLEKIYETDSNDD</sequence>
<dbReference type="EMBL" id="BMFQ01000002">
    <property type="protein sequence ID" value="GGG49329.1"/>
    <property type="molecule type" value="Genomic_DNA"/>
</dbReference>
<feature type="signal peptide" evidence="1">
    <location>
        <begin position="1"/>
        <end position="19"/>
    </location>
</feature>
<protein>
    <submittedName>
        <fullName evidence="2">Uncharacterized protein</fullName>
    </submittedName>
</protein>
<evidence type="ECO:0000313" key="3">
    <source>
        <dbReference type="Proteomes" id="UP000625976"/>
    </source>
</evidence>